<name>I0WIA9_9FLAO</name>
<comment type="caution">
    <text evidence="2">The sequence shown here is derived from an EMBL/GenBank/DDBJ whole genome shotgun (WGS) entry which is preliminary data.</text>
</comment>
<gene>
    <name evidence="2" type="ORF">W5A_04244</name>
</gene>
<dbReference type="InterPro" id="IPR029016">
    <property type="entry name" value="GAF-like_dom_sf"/>
</dbReference>
<dbReference type="AlphaFoldDB" id="I0WIA9"/>
<evidence type="ECO:0000259" key="1">
    <source>
        <dbReference type="Pfam" id="PF13185"/>
    </source>
</evidence>
<dbReference type="EMBL" id="AJJU01000003">
    <property type="protein sequence ID" value="EID76125.1"/>
    <property type="molecule type" value="Genomic_DNA"/>
</dbReference>
<organism evidence="2 3">
    <name type="scientific">Imtechella halotolerans K1</name>
    <dbReference type="NCBI Taxonomy" id="946077"/>
    <lineage>
        <taxon>Bacteria</taxon>
        <taxon>Pseudomonadati</taxon>
        <taxon>Bacteroidota</taxon>
        <taxon>Flavobacteriia</taxon>
        <taxon>Flavobacteriales</taxon>
        <taxon>Flavobacteriaceae</taxon>
        <taxon>Imtechella</taxon>
    </lineage>
</organism>
<sequence length="203" mass="23173">MEIEVKNEQIINADGKDSIYTVAYIEFLTILYKYYFFRYHGFMILLQKNCNMNLSSLKPHVENILLEAQLNIDDKLTTVCELLQSTVPYYDWVGFYFRNGDKEELKLKAFAGEPTDHTIIPFGKGICGQVAVSNQNFVVPDVKAQDNYIACSIYVKAEIVIPLFVDGVNVGQIDIDSHTADPFSEEDVTFLEFVNKKVAEIMK</sequence>
<dbReference type="eggNOG" id="COG1956">
    <property type="taxonomic scope" value="Bacteria"/>
</dbReference>
<keyword evidence="3" id="KW-1185">Reference proteome</keyword>
<accession>I0WIA9</accession>
<dbReference type="InterPro" id="IPR003018">
    <property type="entry name" value="GAF"/>
</dbReference>
<evidence type="ECO:0000313" key="2">
    <source>
        <dbReference type="EMBL" id="EID76125.1"/>
    </source>
</evidence>
<feature type="domain" description="GAF" evidence="1">
    <location>
        <begin position="70"/>
        <end position="193"/>
    </location>
</feature>
<dbReference type="SUPFAM" id="SSF55781">
    <property type="entry name" value="GAF domain-like"/>
    <property type="match status" value="1"/>
</dbReference>
<evidence type="ECO:0000313" key="3">
    <source>
        <dbReference type="Proteomes" id="UP000005938"/>
    </source>
</evidence>
<dbReference type="Proteomes" id="UP000005938">
    <property type="component" value="Unassembled WGS sequence"/>
</dbReference>
<dbReference type="Pfam" id="PF13185">
    <property type="entry name" value="GAF_2"/>
    <property type="match status" value="1"/>
</dbReference>
<reference evidence="2 3" key="1">
    <citation type="journal article" date="2012" name="J. Bacteriol.">
        <title>Genome Sequence of the Halotolerant Bacterium Imtechella halotolerans K1T.</title>
        <authorList>
            <person name="Kumar S."/>
            <person name="Vikram S."/>
            <person name="Subramanian S."/>
            <person name="Raghava G.P."/>
            <person name="Pinnaka A.K."/>
        </authorList>
    </citation>
    <scope>NUCLEOTIDE SEQUENCE [LARGE SCALE GENOMIC DNA]</scope>
    <source>
        <strain evidence="2 3">K1</strain>
    </source>
</reference>
<dbReference type="PATRIC" id="fig|946077.3.peg.864"/>
<protein>
    <submittedName>
        <fullName evidence="2">GAF domain-containing protein</fullName>
    </submittedName>
</protein>
<dbReference type="STRING" id="946077.W5A_04244"/>
<dbReference type="Gene3D" id="3.30.450.40">
    <property type="match status" value="1"/>
</dbReference>
<proteinExistence type="predicted"/>